<evidence type="ECO:0000313" key="2">
    <source>
        <dbReference type="EMBL" id="EEF27054.1"/>
    </source>
</evidence>
<proteinExistence type="predicted"/>
<name>B9TAR3_RICCO</name>
<feature type="region of interest" description="Disordered" evidence="1">
    <location>
        <begin position="62"/>
        <end position="88"/>
    </location>
</feature>
<feature type="compositionally biased region" description="Low complexity" evidence="1">
    <location>
        <begin position="63"/>
        <end position="80"/>
    </location>
</feature>
<gene>
    <name evidence="2" type="ORF">RCOM_0281340</name>
</gene>
<protein>
    <submittedName>
        <fullName evidence="2">Uncharacterized protein</fullName>
    </submittedName>
</protein>
<accession>B9TAR3</accession>
<keyword evidence="3" id="KW-1185">Reference proteome</keyword>
<dbReference type="AlphaFoldDB" id="B9TAR3"/>
<organism evidence="2 3">
    <name type="scientific">Ricinus communis</name>
    <name type="common">Castor bean</name>
    <dbReference type="NCBI Taxonomy" id="3988"/>
    <lineage>
        <taxon>Eukaryota</taxon>
        <taxon>Viridiplantae</taxon>
        <taxon>Streptophyta</taxon>
        <taxon>Embryophyta</taxon>
        <taxon>Tracheophyta</taxon>
        <taxon>Spermatophyta</taxon>
        <taxon>Magnoliopsida</taxon>
        <taxon>eudicotyledons</taxon>
        <taxon>Gunneridae</taxon>
        <taxon>Pentapetalae</taxon>
        <taxon>rosids</taxon>
        <taxon>fabids</taxon>
        <taxon>Malpighiales</taxon>
        <taxon>Euphorbiaceae</taxon>
        <taxon>Acalyphoideae</taxon>
        <taxon>Acalypheae</taxon>
        <taxon>Ricinus</taxon>
    </lineage>
</organism>
<dbReference type="Proteomes" id="UP000008311">
    <property type="component" value="Unassembled WGS sequence"/>
</dbReference>
<evidence type="ECO:0000313" key="3">
    <source>
        <dbReference type="Proteomes" id="UP000008311"/>
    </source>
</evidence>
<feature type="non-terminal residue" evidence="2">
    <location>
        <position position="1"/>
    </location>
</feature>
<dbReference type="EMBL" id="EQ975896">
    <property type="protein sequence ID" value="EEF27054.1"/>
    <property type="molecule type" value="Genomic_DNA"/>
</dbReference>
<reference evidence="3" key="1">
    <citation type="journal article" date="2010" name="Nat. Biotechnol.">
        <title>Draft genome sequence of the oilseed species Ricinus communis.</title>
        <authorList>
            <person name="Chan A.P."/>
            <person name="Crabtree J."/>
            <person name="Zhao Q."/>
            <person name="Lorenzi H."/>
            <person name="Orvis J."/>
            <person name="Puiu D."/>
            <person name="Melake-Berhan A."/>
            <person name="Jones K.M."/>
            <person name="Redman J."/>
            <person name="Chen G."/>
            <person name="Cahoon E.B."/>
            <person name="Gedil M."/>
            <person name="Stanke M."/>
            <person name="Haas B.J."/>
            <person name="Wortman J.R."/>
            <person name="Fraser-Liggett C.M."/>
            <person name="Ravel J."/>
            <person name="Rabinowicz P.D."/>
        </authorList>
    </citation>
    <scope>NUCLEOTIDE SEQUENCE [LARGE SCALE GENOMIC DNA]</scope>
    <source>
        <strain evidence="3">cv. Hale</strain>
    </source>
</reference>
<sequence>LIAGVAQHGGGAAVDRALVGHHIPFPQTEIGPVERQFDFFRRRGLLLLARRGQIFQHLAPPLHQHQAAAGGQAEHQPGHATGPGHAVPAGRDQRLVAAQADHQRLVQPQAAQHHGALDHQPLFAARRGAIKHRFGAVAVLVAHEEGIGRGAGIAHGGGIGRHEQDAPATVFGDGAVHVRRIQGRAHDGVEVLGIEDGADGAVVLAVRSHQRHRQLDVEDARRVFIGLGQVQRVRVVHVFHAARVVAVVQAAVAQVVVGHNDVALAVQHQQGTHAGHGALERLQQRAAAIGGAVAAAAQRVAHAVQRTAHAFQLVAEVFVNDQRLQPHALDIGGQQQATFIPHEVGDQQATEHQHEGQHHPLDGAGAQTGQLLVALNEHISSLIEHGPI</sequence>
<dbReference type="InParanoid" id="B9TAR3"/>
<evidence type="ECO:0000256" key="1">
    <source>
        <dbReference type="SAM" id="MobiDB-lite"/>
    </source>
</evidence>